<evidence type="ECO:0000256" key="2">
    <source>
        <dbReference type="SAM" id="Phobius"/>
    </source>
</evidence>
<proteinExistence type="predicted"/>
<keyword evidence="4" id="KW-1185">Reference proteome</keyword>
<evidence type="ECO:0000313" key="4">
    <source>
        <dbReference type="Proteomes" id="UP000001423"/>
    </source>
</evidence>
<accession>Q7TUW9</accession>
<dbReference type="HOGENOM" id="CLU_196050_0_0_3"/>
<organism evidence="3 4">
    <name type="scientific">Prochlorococcus marinus (strain MIT 9313)</name>
    <dbReference type="NCBI Taxonomy" id="74547"/>
    <lineage>
        <taxon>Bacteria</taxon>
        <taxon>Bacillati</taxon>
        <taxon>Cyanobacteriota</taxon>
        <taxon>Cyanophyceae</taxon>
        <taxon>Synechococcales</taxon>
        <taxon>Prochlorococcaceae</taxon>
        <taxon>Prochlorococcus</taxon>
    </lineage>
</organism>
<dbReference type="Proteomes" id="UP000001423">
    <property type="component" value="Chromosome"/>
</dbReference>
<dbReference type="KEGG" id="pmt:PMT_1027"/>
<gene>
    <name evidence="3" type="ordered locus">PMT_1027</name>
</gene>
<evidence type="ECO:0000313" key="3">
    <source>
        <dbReference type="EMBL" id="CAE21202.1"/>
    </source>
</evidence>
<feature type="transmembrane region" description="Helical" evidence="2">
    <location>
        <begin position="36"/>
        <end position="56"/>
    </location>
</feature>
<sequence>MSLLFGGGHNAESLMSGDSMNEPQPKESLLKKSGRIGAILGFAWIALNIVVPLALLRVPAVQRWLVAFDNKLPFHIPGIG</sequence>
<evidence type="ECO:0000256" key="1">
    <source>
        <dbReference type="SAM" id="MobiDB-lite"/>
    </source>
</evidence>
<feature type="region of interest" description="Disordered" evidence="1">
    <location>
        <begin position="1"/>
        <end position="28"/>
    </location>
</feature>
<keyword evidence="2" id="KW-1133">Transmembrane helix</keyword>
<reference evidence="3 4" key="1">
    <citation type="journal article" date="2003" name="Nature">
        <title>Genome divergence in two Prochlorococcus ecotypes reflects oceanic niche differentiation.</title>
        <authorList>
            <person name="Rocap G."/>
            <person name="Larimer F.W."/>
            <person name="Lamerdin J.E."/>
            <person name="Malfatti S."/>
            <person name="Chain P."/>
            <person name="Ahlgren N.A."/>
            <person name="Arellano A."/>
            <person name="Coleman M."/>
            <person name="Hauser L."/>
            <person name="Hess W.R."/>
            <person name="Johnson Z.I."/>
            <person name="Land M.L."/>
            <person name="Lindell D."/>
            <person name="Post A.F."/>
            <person name="Regala W."/>
            <person name="Shah M."/>
            <person name="Shaw S.L."/>
            <person name="Steglich C."/>
            <person name="Sullivan M.B."/>
            <person name="Ting C.S."/>
            <person name="Tolonen A."/>
            <person name="Webb E.A."/>
            <person name="Zinser E.R."/>
            <person name="Chisholm S.W."/>
        </authorList>
    </citation>
    <scope>NUCLEOTIDE SEQUENCE [LARGE SCALE GENOMIC DNA]</scope>
    <source>
        <strain evidence="4">MIT 9313</strain>
    </source>
</reference>
<dbReference type="AlphaFoldDB" id="Q7TUW9"/>
<dbReference type="eggNOG" id="ENOG5030RDE">
    <property type="taxonomic scope" value="Bacteria"/>
</dbReference>
<name>Q7TUW9_PROMM</name>
<dbReference type="EMBL" id="BX548175">
    <property type="protein sequence ID" value="CAE21202.1"/>
    <property type="molecule type" value="Genomic_DNA"/>
</dbReference>
<protein>
    <submittedName>
        <fullName evidence="3">Possible Signal peptidase I</fullName>
    </submittedName>
</protein>
<keyword evidence="2" id="KW-0472">Membrane</keyword>
<keyword evidence="2" id="KW-0812">Transmembrane</keyword>